<dbReference type="AlphaFoldDB" id="A0A9Q3CF14"/>
<accession>A0A9Q3CF14</accession>
<evidence type="ECO:0000256" key="1">
    <source>
        <dbReference type="SAM" id="MobiDB-lite"/>
    </source>
</evidence>
<feature type="compositionally biased region" description="Polar residues" evidence="1">
    <location>
        <begin position="29"/>
        <end position="44"/>
    </location>
</feature>
<dbReference type="EMBL" id="AVOT02006356">
    <property type="protein sequence ID" value="MBW0481365.1"/>
    <property type="molecule type" value="Genomic_DNA"/>
</dbReference>
<protein>
    <submittedName>
        <fullName evidence="2">Uncharacterized protein</fullName>
    </submittedName>
</protein>
<name>A0A9Q3CF14_9BASI</name>
<evidence type="ECO:0000313" key="2">
    <source>
        <dbReference type="EMBL" id="MBW0481365.1"/>
    </source>
</evidence>
<proteinExistence type="predicted"/>
<feature type="region of interest" description="Disordered" evidence="1">
    <location>
        <begin position="1"/>
        <end position="47"/>
    </location>
</feature>
<feature type="compositionally biased region" description="Acidic residues" evidence="1">
    <location>
        <begin position="152"/>
        <end position="164"/>
    </location>
</feature>
<reference evidence="2" key="1">
    <citation type="submission" date="2021-03" db="EMBL/GenBank/DDBJ databases">
        <title>Draft genome sequence of rust myrtle Austropuccinia psidii MF-1, a brazilian biotype.</title>
        <authorList>
            <person name="Quecine M.C."/>
            <person name="Pachon D.M.R."/>
            <person name="Bonatelli M.L."/>
            <person name="Correr F.H."/>
            <person name="Franceschini L.M."/>
            <person name="Leite T.F."/>
            <person name="Margarido G.R.A."/>
            <person name="Almeida C.A."/>
            <person name="Ferrarezi J.A."/>
            <person name="Labate C.A."/>
        </authorList>
    </citation>
    <scope>NUCLEOTIDE SEQUENCE</scope>
    <source>
        <strain evidence="2">MF-1</strain>
    </source>
</reference>
<feature type="region of interest" description="Disordered" evidence="1">
    <location>
        <begin position="121"/>
        <end position="185"/>
    </location>
</feature>
<dbReference type="Proteomes" id="UP000765509">
    <property type="component" value="Unassembled WGS sequence"/>
</dbReference>
<organism evidence="2 3">
    <name type="scientific">Austropuccinia psidii MF-1</name>
    <dbReference type="NCBI Taxonomy" id="1389203"/>
    <lineage>
        <taxon>Eukaryota</taxon>
        <taxon>Fungi</taxon>
        <taxon>Dikarya</taxon>
        <taxon>Basidiomycota</taxon>
        <taxon>Pucciniomycotina</taxon>
        <taxon>Pucciniomycetes</taxon>
        <taxon>Pucciniales</taxon>
        <taxon>Sphaerophragmiaceae</taxon>
        <taxon>Austropuccinia</taxon>
    </lineage>
</organism>
<feature type="compositionally biased region" description="Polar residues" evidence="1">
    <location>
        <begin position="129"/>
        <end position="140"/>
    </location>
</feature>
<feature type="region of interest" description="Disordered" evidence="1">
    <location>
        <begin position="196"/>
        <end position="215"/>
    </location>
</feature>
<gene>
    <name evidence="2" type="ORF">O181_021080</name>
</gene>
<comment type="caution">
    <text evidence="2">The sequence shown here is derived from an EMBL/GenBank/DDBJ whole genome shotgun (WGS) entry which is preliminary data.</text>
</comment>
<feature type="compositionally biased region" description="Basic and acidic residues" evidence="1">
    <location>
        <begin position="13"/>
        <end position="28"/>
    </location>
</feature>
<keyword evidence="3" id="KW-1185">Reference proteome</keyword>
<evidence type="ECO:0000313" key="3">
    <source>
        <dbReference type="Proteomes" id="UP000765509"/>
    </source>
</evidence>
<sequence length="215" mass="24593">MKRQLQGHVLDNPYKEDIKPDVLLDNKPRSPSQYQDGNKLTSSKKGALKQLPDASSWPKFSGVGEYDHMELNDYIDRLFIDLPSIPDYWITAILSTAFKGDASIWVEIKDKPKARVEELTKNKPPCHNFGSTDDYSNNSSKGKKKVYAIEQVPEEEYPTEDSESDAMGYAIREHSDDDQDPREEFLVKYQEAKQLENEDIKLKAGMPQYSANKDL</sequence>